<dbReference type="EMBL" id="BEXD01001309">
    <property type="protein sequence ID" value="GBB93449.1"/>
    <property type="molecule type" value="Genomic_DNA"/>
</dbReference>
<organism evidence="1 2">
    <name type="scientific">Rhizophagus clarus</name>
    <dbReference type="NCBI Taxonomy" id="94130"/>
    <lineage>
        <taxon>Eukaryota</taxon>
        <taxon>Fungi</taxon>
        <taxon>Fungi incertae sedis</taxon>
        <taxon>Mucoromycota</taxon>
        <taxon>Glomeromycotina</taxon>
        <taxon>Glomeromycetes</taxon>
        <taxon>Glomerales</taxon>
        <taxon>Glomeraceae</taxon>
        <taxon>Rhizophagus</taxon>
    </lineage>
</organism>
<protein>
    <submittedName>
        <fullName evidence="1">Uncharacterized protein</fullName>
    </submittedName>
</protein>
<dbReference type="Proteomes" id="UP000247702">
    <property type="component" value="Unassembled WGS sequence"/>
</dbReference>
<dbReference type="AlphaFoldDB" id="A0A2Z6R6H4"/>
<gene>
    <name evidence="1" type="ORF">RclHR1_21760001</name>
</gene>
<proteinExistence type="predicted"/>
<reference evidence="1 2" key="1">
    <citation type="submission" date="2017-11" db="EMBL/GenBank/DDBJ databases">
        <title>The genome of Rhizophagus clarus HR1 reveals common genetic basis of auxotrophy among arbuscular mycorrhizal fungi.</title>
        <authorList>
            <person name="Kobayashi Y."/>
        </authorList>
    </citation>
    <scope>NUCLEOTIDE SEQUENCE [LARGE SCALE GENOMIC DNA]</scope>
    <source>
        <strain evidence="1 2">HR1</strain>
    </source>
</reference>
<sequence length="75" mass="8822">MLVMSGTPFRDRPLQSRTPLEADFNISKIQTFHFKDWTLFEDLVIIFEDYFEGPDEAQTPFKDNSSLSNFFLLLL</sequence>
<name>A0A2Z6R6H4_9GLOM</name>
<evidence type="ECO:0000313" key="1">
    <source>
        <dbReference type="EMBL" id="GBB93449.1"/>
    </source>
</evidence>
<keyword evidence="2" id="KW-1185">Reference proteome</keyword>
<accession>A0A2Z6R6H4</accession>
<comment type="caution">
    <text evidence="1">The sequence shown here is derived from an EMBL/GenBank/DDBJ whole genome shotgun (WGS) entry which is preliminary data.</text>
</comment>
<evidence type="ECO:0000313" key="2">
    <source>
        <dbReference type="Proteomes" id="UP000247702"/>
    </source>
</evidence>